<feature type="transmembrane region" description="Helical" evidence="2">
    <location>
        <begin position="294"/>
        <end position="315"/>
    </location>
</feature>
<feature type="transmembrane region" description="Helical" evidence="2">
    <location>
        <begin position="205"/>
        <end position="222"/>
    </location>
</feature>
<feature type="transmembrane region" description="Helical" evidence="2">
    <location>
        <begin position="228"/>
        <end position="250"/>
    </location>
</feature>
<comment type="caution">
    <text evidence="3">The sequence shown here is derived from an EMBL/GenBank/DDBJ whole genome shotgun (WGS) entry which is preliminary data.</text>
</comment>
<dbReference type="RefSeq" id="WP_114033250.1">
    <property type="nucleotide sequence ID" value="NZ_QOIL01000028.1"/>
</dbReference>
<accession>A0A367EWF7</accession>
<keyword evidence="2" id="KW-0472">Membrane</keyword>
<organism evidence="3 4">
    <name type="scientific">Sphaerisporangium album</name>
    <dbReference type="NCBI Taxonomy" id="509200"/>
    <lineage>
        <taxon>Bacteria</taxon>
        <taxon>Bacillati</taxon>
        <taxon>Actinomycetota</taxon>
        <taxon>Actinomycetes</taxon>
        <taxon>Streptosporangiales</taxon>
        <taxon>Streptosporangiaceae</taxon>
        <taxon>Sphaerisporangium</taxon>
    </lineage>
</organism>
<evidence type="ECO:0000256" key="2">
    <source>
        <dbReference type="SAM" id="Phobius"/>
    </source>
</evidence>
<dbReference type="AlphaFoldDB" id="A0A367EWF7"/>
<evidence type="ECO:0000313" key="3">
    <source>
        <dbReference type="EMBL" id="RCG22413.1"/>
    </source>
</evidence>
<dbReference type="Proteomes" id="UP000253094">
    <property type="component" value="Unassembled WGS sequence"/>
</dbReference>
<feature type="region of interest" description="Disordered" evidence="1">
    <location>
        <begin position="76"/>
        <end position="192"/>
    </location>
</feature>
<reference evidence="3 4" key="1">
    <citation type="submission" date="2018-06" db="EMBL/GenBank/DDBJ databases">
        <title>Sphaerisporangium craniellae sp. nov., isolated from a marine sponge in the South China Sea.</title>
        <authorList>
            <person name="Li L."/>
        </authorList>
    </citation>
    <scope>NUCLEOTIDE SEQUENCE [LARGE SCALE GENOMIC DNA]</scope>
    <source>
        <strain evidence="3 4">CCTCC AA 208026</strain>
    </source>
</reference>
<evidence type="ECO:0000313" key="4">
    <source>
        <dbReference type="Proteomes" id="UP000253094"/>
    </source>
</evidence>
<feature type="transmembrane region" description="Helical" evidence="2">
    <location>
        <begin position="257"/>
        <end position="274"/>
    </location>
</feature>
<name>A0A367EWF7_9ACTN</name>
<sequence>MIERADQLVLEYVSRVADLCHGVLRTDQRLDFVRRLRARIEEERGGREDVASVRKVIARFGDPAVLIQRELQRLSDAEPEGVRPARGRPRGVAPARVPPRGPGGVTSAAGVAGDDFGDDDTAVIPVVIDDSPTMVSPPRRPLPSPRPPSPWPSSAGRPPRTGRPPPPVGRVPGPLMDRLRGAASGARATDGRDARTVLRNDRREVIGMGLLLLAGLLIPPPLPYVAIFPIPVLVWALGALTVLASEGWVFGDRLTGALAPVGAYVVGGVVLGAVRTPEAAGDGFQAFITAFFDVSGLMFMFGAVAGVLWLGYRLFNPPPPPPRRLPR</sequence>
<keyword evidence="4" id="KW-1185">Reference proteome</keyword>
<keyword evidence="2" id="KW-1133">Transmembrane helix</keyword>
<dbReference type="OrthoDB" id="3424034at2"/>
<dbReference type="EMBL" id="QOIL01000028">
    <property type="protein sequence ID" value="RCG22413.1"/>
    <property type="molecule type" value="Genomic_DNA"/>
</dbReference>
<proteinExistence type="predicted"/>
<gene>
    <name evidence="3" type="ORF">DQ384_35395</name>
</gene>
<feature type="compositionally biased region" description="Pro residues" evidence="1">
    <location>
        <begin position="138"/>
        <end position="151"/>
    </location>
</feature>
<evidence type="ECO:0000256" key="1">
    <source>
        <dbReference type="SAM" id="MobiDB-lite"/>
    </source>
</evidence>
<keyword evidence="2" id="KW-0812">Transmembrane</keyword>
<protein>
    <submittedName>
        <fullName evidence="3">Uncharacterized protein</fullName>
    </submittedName>
</protein>